<name>A0A2B8BH55_9PROT</name>
<gene>
    <name evidence="1" type="ORF">CRT60_12380</name>
</gene>
<proteinExistence type="predicted"/>
<organism evidence="1 2">
    <name type="scientific">Azospirillum palustre</name>
    <dbReference type="NCBI Taxonomy" id="2044885"/>
    <lineage>
        <taxon>Bacteria</taxon>
        <taxon>Pseudomonadati</taxon>
        <taxon>Pseudomonadota</taxon>
        <taxon>Alphaproteobacteria</taxon>
        <taxon>Rhodospirillales</taxon>
        <taxon>Azospirillaceae</taxon>
        <taxon>Azospirillum</taxon>
    </lineage>
</organism>
<dbReference type="InterPro" id="IPR036895">
    <property type="entry name" value="Uracil-DNA_glycosylase-like_sf"/>
</dbReference>
<dbReference type="SUPFAM" id="SSF52141">
    <property type="entry name" value="Uracil-DNA glycosylase-like"/>
    <property type="match status" value="1"/>
</dbReference>
<protein>
    <recommendedName>
        <fullName evidence="3">Uracil-DNA glycosylase-like domain-containing protein</fullName>
    </recommendedName>
</protein>
<evidence type="ECO:0000313" key="2">
    <source>
        <dbReference type="Proteomes" id="UP000225379"/>
    </source>
</evidence>
<evidence type="ECO:0008006" key="3">
    <source>
        <dbReference type="Google" id="ProtNLM"/>
    </source>
</evidence>
<dbReference type="AlphaFoldDB" id="A0A2B8BH55"/>
<dbReference type="Proteomes" id="UP000225379">
    <property type="component" value="Unassembled WGS sequence"/>
</dbReference>
<keyword evidence="2" id="KW-1185">Reference proteome</keyword>
<reference evidence="2" key="1">
    <citation type="submission" date="2017-10" db="EMBL/GenBank/DDBJ databases">
        <authorList>
            <person name="Kravchenko I.K."/>
            <person name="Grouzdev D.S."/>
        </authorList>
    </citation>
    <scope>NUCLEOTIDE SEQUENCE [LARGE SCALE GENOMIC DNA]</scope>
    <source>
        <strain evidence="2">B2</strain>
    </source>
</reference>
<evidence type="ECO:0000313" key="1">
    <source>
        <dbReference type="EMBL" id="PGH57251.1"/>
    </source>
</evidence>
<dbReference type="Gene3D" id="3.40.470.10">
    <property type="entry name" value="Uracil-DNA glycosylase-like domain"/>
    <property type="match status" value="1"/>
</dbReference>
<dbReference type="EMBL" id="PDKW01000040">
    <property type="protein sequence ID" value="PGH57251.1"/>
    <property type="molecule type" value="Genomic_DNA"/>
</dbReference>
<sequence>MVLGLNPGGSADNFKLVDVAAGGSEYIEGYGPTSQNIGRLLQRALGVSSPEGIRTVQGSNVIWRRSPNMQSLGIRVPVAAKETAPHLARLISYIGPRAILFGGKAAYDAFLGAHKARVVTQGETILGPNGSSQAVYFGHSALSLPYLSGNVEAFIVLHPSKGLRDPAVNRLKFHFARLFAA</sequence>
<comment type="caution">
    <text evidence="1">The sequence shown here is derived from an EMBL/GenBank/DDBJ whole genome shotgun (WGS) entry which is preliminary data.</text>
</comment>
<accession>A0A2B8BH55</accession>